<dbReference type="RefSeq" id="WP_379566418.1">
    <property type="nucleotide sequence ID" value="NZ_JBHSQK010000031.1"/>
</dbReference>
<sequence>MSQHHAAGAARPPGRLRLALATGVPFGLFWGVIVAVQDGPVADAGPAAYAILAGASVVAGALFGLVMALVLGHLQDRAAQRTGVAGVVAQGAVRAAVPGPEVLARVAEAAALLPGARLAAVDGSRALLRTGVSWRSWGERVEIEVLPQGPAARVVLRSRPLVPFTLVDQGRNADNVARLAAWVAALP</sequence>
<name>A0ABW1I987_9PSEU</name>
<evidence type="ECO:0008006" key="4">
    <source>
        <dbReference type="Google" id="ProtNLM"/>
    </source>
</evidence>
<dbReference type="EMBL" id="JBHSQK010000031">
    <property type="protein sequence ID" value="MFC5949323.1"/>
    <property type="molecule type" value="Genomic_DNA"/>
</dbReference>
<evidence type="ECO:0000313" key="3">
    <source>
        <dbReference type="Proteomes" id="UP001596119"/>
    </source>
</evidence>
<comment type="caution">
    <text evidence="2">The sequence shown here is derived from an EMBL/GenBank/DDBJ whole genome shotgun (WGS) entry which is preliminary data.</text>
</comment>
<keyword evidence="1" id="KW-0812">Transmembrane</keyword>
<gene>
    <name evidence="2" type="ORF">ACFQH9_13690</name>
</gene>
<feature type="transmembrane region" description="Helical" evidence="1">
    <location>
        <begin position="48"/>
        <end position="71"/>
    </location>
</feature>
<organism evidence="2 3">
    <name type="scientific">Pseudonocardia lutea</name>
    <dbReference type="NCBI Taxonomy" id="2172015"/>
    <lineage>
        <taxon>Bacteria</taxon>
        <taxon>Bacillati</taxon>
        <taxon>Actinomycetota</taxon>
        <taxon>Actinomycetes</taxon>
        <taxon>Pseudonocardiales</taxon>
        <taxon>Pseudonocardiaceae</taxon>
        <taxon>Pseudonocardia</taxon>
    </lineage>
</organism>
<keyword evidence="1" id="KW-1133">Transmembrane helix</keyword>
<feature type="transmembrane region" description="Helical" evidence="1">
    <location>
        <begin position="18"/>
        <end position="36"/>
    </location>
</feature>
<reference evidence="3" key="1">
    <citation type="journal article" date="2019" name="Int. J. Syst. Evol. Microbiol.">
        <title>The Global Catalogue of Microorganisms (GCM) 10K type strain sequencing project: providing services to taxonomists for standard genome sequencing and annotation.</title>
        <authorList>
            <consortium name="The Broad Institute Genomics Platform"/>
            <consortium name="The Broad Institute Genome Sequencing Center for Infectious Disease"/>
            <person name="Wu L."/>
            <person name="Ma J."/>
        </authorList>
    </citation>
    <scope>NUCLEOTIDE SEQUENCE [LARGE SCALE GENOMIC DNA]</scope>
    <source>
        <strain evidence="3">CGMCC 4.7397</strain>
    </source>
</reference>
<keyword evidence="1" id="KW-0472">Membrane</keyword>
<evidence type="ECO:0000256" key="1">
    <source>
        <dbReference type="SAM" id="Phobius"/>
    </source>
</evidence>
<evidence type="ECO:0000313" key="2">
    <source>
        <dbReference type="EMBL" id="MFC5949323.1"/>
    </source>
</evidence>
<accession>A0ABW1I987</accession>
<dbReference type="Proteomes" id="UP001596119">
    <property type="component" value="Unassembled WGS sequence"/>
</dbReference>
<keyword evidence="3" id="KW-1185">Reference proteome</keyword>
<proteinExistence type="predicted"/>
<protein>
    <recommendedName>
        <fullName evidence="4">DUF1499 domain-containing protein</fullName>
    </recommendedName>
</protein>